<dbReference type="InterPro" id="IPR001387">
    <property type="entry name" value="Cro/C1-type_HTH"/>
</dbReference>
<evidence type="ECO:0000259" key="1">
    <source>
        <dbReference type="PROSITE" id="PS50943"/>
    </source>
</evidence>
<reference evidence="2 3" key="1">
    <citation type="submission" date="2019-06" db="EMBL/GenBank/DDBJ databases">
        <title>Genome of new Rhodobacteraceae sp. SM1903.</title>
        <authorList>
            <person name="Ren X."/>
        </authorList>
    </citation>
    <scope>NUCLEOTIDE SEQUENCE [LARGE SCALE GENOMIC DNA]</scope>
    <source>
        <strain evidence="2 3">SM1903</strain>
    </source>
</reference>
<dbReference type="Proteomes" id="UP000314011">
    <property type="component" value="Unassembled WGS sequence"/>
</dbReference>
<dbReference type="Gene3D" id="1.10.260.40">
    <property type="entry name" value="lambda repressor-like DNA-binding domains"/>
    <property type="match status" value="1"/>
</dbReference>
<dbReference type="GO" id="GO:0003677">
    <property type="term" value="F:DNA binding"/>
    <property type="evidence" value="ECO:0007669"/>
    <property type="project" value="InterPro"/>
</dbReference>
<dbReference type="AlphaFoldDB" id="A0A5C5GDR9"/>
<dbReference type="SUPFAM" id="SSF47413">
    <property type="entry name" value="lambda repressor-like DNA-binding domains"/>
    <property type="match status" value="1"/>
</dbReference>
<protein>
    <recommendedName>
        <fullName evidence="1">HTH cro/C1-type domain-containing protein</fullName>
    </recommendedName>
</protein>
<gene>
    <name evidence="2" type="ORF">FHY64_06055</name>
</gene>
<dbReference type="RefSeq" id="WP_140193522.1">
    <property type="nucleotide sequence ID" value="NZ_CP065915.1"/>
</dbReference>
<proteinExistence type="predicted"/>
<keyword evidence="3" id="KW-1185">Reference proteome</keyword>
<dbReference type="InterPro" id="IPR010982">
    <property type="entry name" value="Lambda_DNA-bd_dom_sf"/>
</dbReference>
<accession>A0A5C5GDR9</accession>
<comment type="caution">
    <text evidence="2">The sequence shown here is derived from an EMBL/GenBank/DDBJ whole genome shotgun (WGS) entry which is preliminary data.</text>
</comment>
<name>A0A5C5GDR9_9RHOB</name>
<dbReference type="OrthoDB" id="7863224at2"/>
<sequence length="231" mass="25369">MRDTTKEFGYRLRLAVESHPDSPEMVQGRQKWLKNRLLEEARVDVSSNTINKWYRGLARPRYGKLHAIAELLQVDESWLALGRRPLDNQTDLPADAGSASGPVLLLAGMIELLGGKVTFPKPGEGRPHIYANLGDSHGGIVICNSMGRDDETSFIVAEPVGDNRIIGLIEVDEAATGTASYSLFDLTDLPRQRFGGFSAVGFKRMADGHIQIIGHDEPVPPVRKLNSLLSN</sequence>
<feature type="domain" description="HTH cro/C1-type" evidence="1">
    <location>
        <begin position="41"/>
        <end position="79"/>
    </location>
</feature>
<dbReference type="EMBL" id="VFFF01000001">
    <property type="protein sequence ID" value="TNY32838.1"/>
    <property type="molecule type" value="Genomic_DNA"/>
</dbReference>
<dbReference type="PROSITE" id="PS50943">
    <property type="entry name" value="HTH_CROC1"/>
    <property type="match status" value="1"/>
</dbReference>
<dbReference type="CDD" id="cd00093">
    <property type="entry name" value="HTH_XRE"/>
    <property type="match status" value="1"/>
</dbReference>
<evidence type="ECO:0000313" key="2">
    <source>
        <dbReference type="EMBL" id="TNY32838.1"/>
    </source>
</evidence>
<organism evidence="2 3">
    <name type="scientific">Pelagovum pacificum</name>
    <dbReference type="NCBI Taxonomy" id="2588711"/>
    <lineage>
        <taxon>Bacteria</taxon>
        <taxon>Pseudomonadati</taxon>
        <taxon>Pseudomonadota</taxon>
        <taxon>Alphaproteobacteria</taxon>
        <taxon>Rhodobacterales</taxon>
        <taxon>Paracoccaceae</taxon>
        <taxon>Pelagovum</taxon>
    </lineage>
</organism>
<evidence type="ECO:0000313" key="3">
    <source>
        <dbReference type="Proteomes" id="UP000314011"/>
    </source>
</evidence>